<accession>A0A9D9DFX2</accession>
<gene>
    <name evidence="2" type="ORF">IAC61_04830</name>
</gene>
<comment type="caution">
    <text evidence="2">The sequence shown here is derived from an EMBL/GenBank/DDBJ whole genome shotgun (WGS) entry which is preliminary data.</text>
</comment>
<dbReference type="CDD" id="cd06133">
    <property type="entry name" value="ERI-1_3'hExo_like"/>
    <property type="match status" value="1"/>
</dbReference>
<dbReference type="AlphaFoldDB" id="A0A9D9DFX2"/>
<dbReference type="EMBL" id="JADINA010000032">
    <property type="protein sequence ID" value="MBO8426626.1"/>
    <property type="molecule type" value="Genomic_DNA"/>
</dbReference>
<dbReference type="GO" id="GO:0000175">
    <property type="term" value="F:3'-5'-RNA exonuclease activity"/>
    <property type="evidence" value="ECO:0007669"/>
    <property type="project" value="InterPro"/>
</dbReference>
<dbReference type="GO" id="GO:0003676">
    <property type="term" value="F:nucleic acid binding"/>
    <property type="evidence" value="ECO:0007669"/>
    <property type="project" value="InterPro"/>
</dbReference>
<dbReference type="InterPro" id="IPR012337">
    <property type="entry name" value="RNaseH-like_sf"/>
</dbReference>
<evidence type="ECO:0000313" key="3">
    <source>
        <dbReference type="Proteomes" id="UP000823634"/>
    </source>
</evidence>
<feature type="domain" description="Exonuclease" evidence="1">
    <location>
        <begin position="13"/>
        <end position="195"/>
    </location>
</feature>
<keyword evidence="2" id="KW-0540">Nuclease</keyword>
<dbReference type="InterPro" id="IPR013520">
    <property type="entry name" value="Ribonucl_H"/>
</dbReference>
<dbReference type="InterPro" id="IPR047201">
    <property type="entry name" value="ERI-1_3'hExo-like"/>
</dbReference>
<dbReference type="Gene3D" id="3.30.420.10">
    <property type="entry name" value="Ribonuclease H-like superfamily/Ribonuclease H"/>
    <property type="match status" value="1"/>
</dbReference>
<protein>
    <submittedName>
        <fullName evidence="2">Exonuclease domain-containing protein</fullName>
    </submittedName>
</protein>
<dbReference type="InterPro" id="IPR036397">
    <property type="entry name" value="RNaseH_sf"/>
</dbReference>
<dbReference type="SUPFAM" id="SSF53098">
    <property type="entry name" value="Ribonuclease H-like"/>
    <property type="match status" value="1"/>
</dbReference>
<evidence type="ECO:0000259" key="1">
    <source>
        <dbReference type="SMART" id="SM00479"/>
    </source>
</evidence>
<keyword evidence="2" id="KW-0269">Exonuclease</keyword>
<reference evidence="2" key="2">
    <citation type="journal article" date="2021" name="PeerJ">
        <title>Extensive microbial diversity within the chicken gut microbiome revealed by metagenomics and culture.</title>
        <authorList>
            <person name="Gilroy R."/>
            <person name="Ravi A."/>
            <person name="Getino M."/>
            <person name="Pursley I."/>
            <person name="Horton D.L."/>
            <person name="Alikhan N.F."/>
            <person name="Baker D."/>
            <person name="Gharbi K."/>
            <person name="Hall N."/>
            <person name="Watson M."/>
            <person name="Adriaenssens E.M."/>
            <person name="Foster-Nyarko E."/>
            <person name="Jarju S."/>
            <person name="Secka A."/>
            <person name="Antonio M."/>
            <person name="Oren A."/>
            <person name="Chaudhuri R.R."/>
            <person name="La Ragione R."/>
            <person name="Hildebrand F."/>
            <person name="Pallen M.J."/>
        </authorList>
    </citation>
    <scope>NUCLEOTIDE SEQUENCE</scope>
    <source>
        <strain evidence="2">17113</strain>
    </source>
</reference>
<dbReference type="SMART" id="SM00479">
    <property type="entry name" value="EXOIII"/>
    <property type="match status" value="1"/>
</dbReference>
<dbReference type="Pfam" id="PF00929">
    <property type="entry name" value="RNase_T"/>
    <property type="match status" value="1"/>
</dbReference>
<proteinExistence type="predicted"/>
<organism evidence="2 3">
    <name type="scientific">Candidatus Alloenteromonas pullistercoris</name>
    <dbReference type="NCBI Taxonomy" id="2840785"/>
    <lineage>
        <taxon>Bacteria</taxon>
        <taxon>Bacillati</taxon>
        <taxon>Bacillota</taxon>
        <taxon>Bacillota incertae sedis</taxon>
        <taxon>Candidatus Alloenteromonas</taxon>
    </lineage>
</organism>
<dbReference type="Proteomes" id="UP000823634">
    <property type="component" value="Unassembled WGS sequence"/>
</dbReference>
<sequence>MRQLERMLSGASVVAFLDCEGTQWSHEIIEIGAVKAVLNPDCTFKKVFKGFRVYVKAKQPVGPFVTKLTGISDSLLEKKGVRYARSLEMLRKYLGADYPHCRFLTYGKQDGEMFIASGENNLDASIIESRSIAHRCLDFESFLNRFVPGKDGNPLSQKKALEVFGLAELGTAHDALDDAINLSRLFEAFVKRKDIVLEQYMHLLCSNKRGAPAPVKKVIAQLLEQGQASLEDLRRYAAEDIK</sequence>
<keyword evidence="2" id="KW-0378">Hydrolase</keyword>
<name>A0A9D9DFX2_9FIRM</name>
<reference evidence="2" key="1">
    <citation type="submission" date="2020-10" db="EMBL/GenBank/DDBJ databases">
        <authorList>
            <person name="Gilroy R."/>
        </authorList>
    </citation>
    <scope>NUCLEOTIDE SEQUENCE</scope>
    <source>
        <strain evidence="2">17113</strain>
    </source>
</reference>
<evidence type="ECO:0000313" key="2">
    <source>
        <dbReference type="EMBL" id="MBO8426626.1"/>
    </source>
</evidence>